<evidence type="ECO:0000313" key="2">
    <source>
        <dbReference type="Proteomes" id="UP000556329"/>
    </source>
</evidence>
<comment type="caution">
    <text evidence="1">The sequence shown here is derived from an EMBL/GenBank/DDBJ whole genome shotgun (WGS) entry which is preliminary data.</text>
</comment>
<name>A0A841PV98_9HYPH</name>
<proteinExistence type="predicted"/>
<dbReference type="RefSeq" id="WP_184878317.1">
    <property type="nucleotide sequence ID" value="NZ_JACHEF010000012.1"/>
</dbReference>
<reference evidence="1 2" key="1">
    <citation type="submission" date="2020-08" db="EMBL/GenBank/DDBJ databases">
        <title>Genomic Encyclopedia of Type Strains, Phase IV (KMG-IV): sequencing the most valuable type-strain genomes for metagenomic binning, comparative biology and taxonomic classification.</title>
        <authorList>
            <person name="Goeker M."/>
        </authorList>
    </citation>
    <scope>NUCLEOTIDE SEQUENCE [LARGE SCALE GENOMIC DNA]</scope>
    <source>
        <strain evidence="1 2">DSM 100039</strain>
    </source>
</reference>
<dbReference type="EMBL" id="JACHEF010000012">
    <property type="protein sequence ID" value="MBB6413982.1"/>
    <property type="molecule type" value="Genomic_DNA"/>
</dbReference>
<sequence>MPNVNNPPICWEGNQRPPKEGVCTAAQSGLVIALCFIAARKSWLQGSSSQCGIVSEYFAYDVPPGFLR</sequence>
<protein>
    <submittedName>
        <fullName evidence="1">Uncharacterized protein</fullName>
    </submittedName>
</protein>
<organism evidence="1 2">
    <name type="scientific">Mesorhizobium sangaii</name>
    <dbReference type="NCBI Taxonomy" id="505389"/>
    <lineage>
        <taxon>Bacteria</taxon>
        <taxon>Pseudomonadati</taxon>
        <taxon>Pseudomonadota</taxon>
        <taxon>Alphaproteobacteria</taxon>
        <taxon>Hyphomicrobiales</taxon>
        <taxon>Phyllobacteriaceae</taxon>
        <taxon>Mesorhizobium</taxon>
    </lineage>
</organism>
<gene>
    <name evidence="1" type="ORF">HNQ71_006691</name>
</gene>
<accession>A0A841PV98</accession>
<keyword evidence="2" id="KW-1185">Reference proteome</keyword>
<evidence type="ECO:0000313" key="1">
    <source>
        <dbReference type="EMBL" id="MBB6413982.1"/>
    </source>
</evidence>
<dbReference type="Proteomes" id="UP000556329">
    <property type="component" value="Unassembled WGS sequence"/>
</dbReference>
<dbReference type="AlphaFoldDB" id="A0A841PV98"/>